<sequence>MQQKAKIQLAYGLYLGVVTAIVGLALAYTQRNRGNPFVASHCRFQIRTFWIGLLYLGLSWLLVGLLPGGIYLLLFPALWWFIRCVKGILDTVNDESVQNEETWLF</sequence>
<evidence type="ECO:0000313" key="2">
    <source>
        <dbReference type="EMBL" id="SUZ71409.1"/>
    </source>
</evidence>
<feature type="transmembrane region" description="Helical" evidence="1">
    <location>
        <begin position="49"/>
        <end position="82"/>
    </location>
</feature>
<gene>
    <name evidence="2" type="ORF">METZ01_LOCUS24263</name>
</gene>
<organism evidence="2">
    <name type="scientific">marine metagenome</name>
    <dbReference type="NCBI Taxonomy" id="408172"/>
    <lineage>
        <taxon>unclassified sequences</taxon>
        <taxon>metagenomes</taxon>
        <taxon>ecological metagenomes</taxon>
    </lineage>
</organism>
<keyword evidence="1" id="KW-1133">Transmembrane helix</keyword>
<evidence type="ECO:0000256" key="1">
    <source>
        <dbReference type="SAM" id="Phobius"/>
    </source>
</evidence>
<dbReference type="EMBL" id="UINC01001120">
    <property type="protein sequence ID" value="SUZ71409.1"/>
    <property type="molecule type" value="Genomic_DNA"/>
</dbReference>
<feature type="transmembrane region" description="Helical" evidence="1">
    <location>
        <begin position="12"/>
        <end position="29"/>
    </location>
</feature>
<proteinExistence type="predicted"/>
<keyword evidence="1" id="KW-0812">Transmembrane</keyword>
<accession>A0A381PZI0</accession>
<keyword evidence="1" id="KW-0472">Membrane</keyword>
<dbReference type="AlphaFoldDB" id="A0A381PZI0"/>
<reference evidence="2" key="1">
    <citation type="submission" date="2018-05" db="EMBL/GenBank/DDBJ databases">
        <authorList>
            <person name="Lanie J.A."/>
            <person name="Ng W.-L."/>
            <person name="Kazmierczak K.M."/>
            <person name="Andrzejewski T.M."/>
            <person name="Davidsen T.M."/>
            <person name="Wayne K.J."/>
            <person name="Tettelin H."/>
            <person name="Glass J.I."/>
            <person name="Rusch D."/>
            <person name="Podicherti R."/>
            <person name="Tsui H.-C.T."/>
            <person name="Winkler M.E."/>
        </authorList>
    </citation>
    <scope>NUCLEOTIDE SEQUENCE</scope>
</reference>
<name>A0A381PZI0_9ZZZZ</name>
<evidence type="ECO:0008006" key="3">
    <source>
        <dbReference type="Google" id="ProtNLM"/>
    </source>
</evidence>
<protein>
    <recommendedName>
        <fullName evidence="3">DUF4870 domain-containing protein</fullName>
    </recommendedName>
</protein>